<dbReference type="Proteomes" id="UP001157006">
    <property type="component" value="Chromosome 4"/>
</dbReference>
<keyword evidence="3" id="KW-0812">Transmembrane</keyword>
<sequence length="173" mass="19668">MMSSGANLVSTIIGFGMSATFIVFVCSRIICGRFRERRVGSRTIFQIDSIPDIEQPEMIGNEPEPAFVSAIPTLNFTQEAFNTIQCTQCVICLGEYKEKEVLRIIPYCGHTFHLSCIDIWLRKQSTCPVCRLTLHNVCEEKHVRPVGFTMRESLDESNVSEENEREVEVNARE</sequence>
<dbReference type="PANTHER" id="PTHR47035:SF4">
    <property type="entry name" value="OS02G0676500 PROTEIN"/>
    <property type="match status" value="1"/>
</dbReference>
<evidence type="ECO:0000256" key="3">
    <source>
        <dbReference type="SAM" id="Phobius"/>
    </source>
</evidence>
<dbReference type="GO" id="GO:0008270">
    <property type="term" value="F:zinc ion binding"/>
    <property type="evidence" value="ECO:0007669"/>
    <property type="project" value="UniProtKB-KW"/>
</dbReference>
<dbReference type="InterPro" id="IPR053070">
    <property type="entry name" value="RING-type_E3_ubiquitin-ligase"/>
</dbReference>
<keyword evidence="1" id="KW-0479">Metal-binding</keyword>
<keyword evidence="3" id="KW-0472">Membrane</keyword>
<evidence type="ECO:0000256" key="2">
    <source>
        <dbReference type="SAM" id="MobiDB-lite"/>
    </source>
</evidence>
<keyword evidence="1" id="KW-0863">Zinc-finger</keyword>
<evidence type="ECO:0000313" key="5">
    <source>
        <dbReference type="EMBL" id="CAI8607319.1"/>
    </source>
</evidence>
<keyword evidence="1" id="KW-0862">Zinc</keyword>
<evidence type="ECO:0000259" key="4">
    <source>
        <dbReference type="PROSITE" id="PS50089"/>
    </source>
</evidence>
<protein>
    <recommendedName>
        <fullName evidence="4">RING-type domain-containing protein</fullName>
    </recommendedName>
</protein>
<name>A0AAV1AA24_VICFA</name>
<dbReference type="SUPFAM" id="SSF57850">
    <property type="entry name" value="RING/U-box"/>
    <property type="match status" value="1"/>
</dbReference>
<proteinExistence type="predicted"/>
<keyword evidence="6" id="KW-1185">Reference proteome</keyword>
<dbReference type="InterPro" id="IPR013083">
    <property type="entry name" value="Znf_RING/FYVE/PHD"/>
</dbReference>
<dbReference type="PROSITE" id="PS50089">
    <property type="entry name" value="ZF_RING_2"/>
    <property type="match status" value="1"/>
</dbReference>
<gene>
    <name evidence="5" type="ORF">VFH_IV033040</name>
</gene>
<feature type="domain" description="RING-type" evidence="4">
    <location>
        <begin position="89"/>
        <end position="131"/>
    </location>
</feature>
<keyword evidence="3" id="KW-1133">Transmembrane helix</keyword>
<dbReference type="SMART" id="SM00184">
    <property type="entry name" value="RING"/>
    <property type="match status" value="1"/>
</dbReference>
<dbReference type="PANTHER" id="PTHR47035">
    <property type="entry name" value="OS11G0150450 PROTEIN"/>
    <property type="match status" value="1"/>
</dbReference>
<dbReference type="Pfam" id="PF13639">
    <property type="entry name" value="zf-RING_2"/>
    <property type="match status" value="1"/>
</dbReference>
<reference evidence="5 6" key="1">
    <citation type="submission" date="2023-01" db="EMBL/GenBank/DDBJ databases">
        <authorList>
            <person name="Kreplak J."/>
        </authorList>
    </citation>
    <scope>NUCLEOTIDE SEQUENCE [LARGE SCALE GENOMIC DNA]</scope>
</reference>
<dbReference type="Gene3D" id="3.30.40.10">
    <property type="entry name" value="Zinc/RING finger domain, C3HC4 (zinc finger)"/>
    <property type="match status" value="1"/>
</dbReference>
<dbReference type="AlphaFoldDB" id="A0AAV1AA24"/>
<dbReference type="InterPro" id="IPR001841">
    <property type="entry name" value="Znf_RING"/>
</dbReference>
<evidence type="ECO:0000313" key="6">
    <source>
        <dbReference type="Proteomes" id="UP001157006"/>
    </source>
</evidence>
<feature type="transmembrane region" description="Helical" evidence="3">
    <location>
        <begin position="12"/>
        <end position="31"/>
    </location>
</feature>
<organism evidence="5 6">
    <name type="scientific">Vicia faba</name>
    <name type="common">Broad bean</name>
    <name type="synonym">Faba vulgaris</name>
    <dbReference type="NCBI Taxonomy" id="3906"/>
    <lineage>
        <taxon>Eukaryota</taxon>
        <taxon>Viridiplantae</taxon>
        <taxon>Streptophyta</taxon>
        <taxon>Embryophyta</taxon>
        <taxon>Tracheophyta</taxon>
        <taxon>Spermatophyta</taxon>
        <taxon>Magnoliopsida</taxon>
        <taxon>eudicotyledons</taxon>
        <taxon>Gunneridae</taxon>
        <taxon>Pentapetalae</taxon>
        <taxon>rosids</taxon>
        <taxon>fabids</taxon>
        <taxon>Fabales</taxon>
        <taxon>Fabaceae</taxon>
        <taxon>Papilionoideae</taxon>
        <taxon>50 kb inversion clade</taxon>
        <taxon>NPAAA clade</taxon>
        <taxon>Hologalegina</taxon>
        <taxon>IRL clade</taxon>
        <taxon>Fabeae</taxon>
        <taxon>Vicia</taxon>
    </lineage>
</organism>
<feature type="region of interest" description="Disordered" evidence="2">
    <location>
        <begin position="154"/>
        <end position="173"/>
    </location>
</feature>
<accession>A0AAV1AA24</accession>
<evidence type="ECO:0000256" key="1">
    <source>
        <dbReference type="PROSITE-ProRule" id="PRU00175"/>
    </source>
</evidence>
<dbReference type="EMBL" id="OX451739">
    <property type="protein sequence ID" value="CAI8607319.1"/>
    <property type="molecule type" value="Genomic_DNA"/>
</dbReference>